<accession>A0A7X3LR01</accession>
<feature type="domain" description="Extensin-like C-terminal" evidence="2">
    <location>
        <begin position="40"/>
        <end position="220"/>
    </location>
</feature>
<dbReference type="PROSITE" id="PS51257">
    <property type="entry name" value="PROKAR_LIPOPROTEIN"/>
    <property type="match status" value="1"/>
</dbReference>
<organism evidence="3 4">
    <name type="scientific">Stappia sediminis</name>
    <dbReference type="NCBI Taxonomy" id="2692190"/>
    <lineage>
        <taxon>Bacteria</taxon>
        <taxon>Pseudomonadati</taxon>
        <taxon>Pseudomonadota</taxon>
        <taxon>Alphaproteobacteria</taxon>
        <taxon>Hyphomicrobiales</taxon>
        <taxon>Stappiaceae</taxon>
        <taxon>Stappia</taxon>
    </lineage>
</organism>
<dbReference type="Proteomes" id="UP000433101">
    <property type="component" value="Unassembled WGS sequence"/>
</dbReference>
<evidence type="ECO:0000256" key="1">
    <source>
        <dbReference type="SAM" id="SignalP"/>
    </source>
</evidence>
<protein>
    <submittedName>
        <fullName evidence="3">Extensin</fullName>
    </submittedName>
</protein>
<feature type="chain" id="PRO_5031355653" evidence="1">
    <location>
        <begin position="26"/>
        <end position="220"/>
    </location>
</feature>
<keyword evidence="1" id="KW-0732">Signal</keyword>
<gene>
    <name evidence="3" type="ORF">GR183_01085</name>
</gene>
<dbReference type="Pfam" id="PF06904">
    <property type="entry name" value="Extensin-like_C"/>
    <property type="match status" value="1"/>
</dbReference>
<dbReference type="AlphaFoldDB" id="A0A7X3LR01"/>
<evidence type="ECO:0000313" key="4">
    <source>
        <dbReference type="Proteomes" id="UP000433101"/>
    </source>
</evidence>
<sequence>MPARTLKIALASACFMILAGCGALWDTEEREPWRAREEAQCLASGEVERTPFIQPARTISGPGICGIDHPFEVAALQGGQVGLSAPATMSCSHVRETENWLSESVQPAAMAIFGSAVTELTVAASYSCRGRNGASKGPLSEHAFANALDISSFKLADGRKIAVESGWGDIYEGAFLRTAHNGACERFSTVLGPEADRHHHDHFHLDLARHGRNGDHRVCQ</sequence>
<dbReference type="InterPro" id="IPR009683">
    <property type="entry name" value="Extensin-like_C"/>
</dbReference>
<evidence type="ECO:0000313" key="3">
    <source>
        <dbReference type="EMBL" id="MXN63485.1"/>
    </source>
</evidence>
<name>A0A7X3LR01_9HYPH</name>
<comment type="caution">
    <text evidence="3">The sequence shown here is derived from an EMBL/GenBank/DDBJ whole genome shotgun (WGS) entry which is preliminary data.</text>
</comment>
<feature type="signal peptide" evidence="1">
    <location>
        <begin position="1"/>
        <end position="25"/>
    </location>
</feature>
<dbReference type="EMBL" id="WUMV01000001">
    <property type="protein sequence ID" value="MXN63485.1"/>
    <property type="molecule type" value="Genomic_DNA"/>
</dbReference>
<reference evidence="3 4" key="1">
    <citation type="submission" date="2019-12" db="EMBL/GenBank/DDBJ databases">
        <authorList>
            <person name="Li M."/>
        </authorList>
    </citation>
    <scope>NUCLEOTIDE SEQUENCE [LARGE SCALE GENOMIC DNA]</scope>
    <source>
        <strain evidence="3 4">GBMRC 2046</strain>
    </source>
</reference>
<dbReference type="RefSeq" id="WP_160773740.1">
    <property type="nucleotide sequence ID" value="NZ_WUMV01000001.1"/>
</dbReference>
<evidence type="ECO:0000259" key="2">
    <source>
        <dbReference type="Pfam" id="PF06904"/>
    </source>
</evidence>
<keyword evidence="4" id="KW-1185">Reference proteome</keyword>
<proteinExistence type="predicted"/>